<dbReference type="AlphaFoldDB" id="A0A502E9Q4"/>
<name>A0A502E9Q4_9PROT</name>
<protein>
    <submittedName>
        <fullName evidence="1">Retroviral-like aspartic protease</fullName>
    </submittedName>
</protein>
<dbReference type="Proteomes" id="UP000317078">
    <property type="component" value="Unassembled WGS sequence"/>
</dbReference>
<dbReference type="GO" id="GO:0006508">
    <property type="term" value="P:proteolysis"/>
    <property type="evidence" value="ECO:0007669"/>
    <property type="project" value="UniProtKB-KW"/>
</dbReference>
<accession>A0A502E9Q4</accession>
<comment type="caution">
    <text evidence="1">The sequence shown here is derived from an EMBL/GenBank/DDBJ whole genome shotgun (WGS) entry which is preliminary data.</text>
</comment>
<dbReference type="Pfam" id="PF08284">
    <property type="entry name" value="RVP_2"/>
    <property type="match status" value="1"/>
</dbReference>
<dbReference type="EMBL" id="RCZP01000121">
    <property type="protein sequence ID" value="TPG34117.1"/>
    <property type="molecule type" value="Genomic_DNA"/>
</dbReference>
<dbReference type="SUPFAM" id="SSF50630">
    <property type="entry name" value="Acid proteases"/>
    <property type="match status" value="1"/>
</dbReference>
<dbReference type="InterPro" id="IPR021109">
    <property type="entry name" value="Peptidase_aspartic_dom_sf"/>
</dbReference>
<keyword evidence="1" id="KW-0645">Protease</keyword>
<evidence type="ECO:0000313" key="2">
    <source>
        <dbReference type="Proteomes" id="UP000317078"/>
    </source>
</evidence>
<reference evidence="1 2" key="1">
    <citation type="journal article" date="2019" name="Environ. Microbiol.">
        <title>Species interactions and distinct microbial communities in high Arctic permafrost affected cryosols are associated with the CH4 and CO2 gas fluxes.</title>
        <authorList>
            <person name="Altshuler I."/>
            <person name="Hamel J."/>
            <person name="Turney S."/>
            <person name="Magnuson E."/>
            <person name="Levesque R."/>
            <person name="Greer C."/>
            <person name="Whyte L.G."/>
        </authorList>
    </citation>
    <scope>NUCLEOTIDE SEQUENCE [LARGE SCALE GENOMIC DNA]</scope>
    <source>
        <strain evidence="1 2">S9.3B</strain>
    </source>
</reference>
<organism evidence="1 2">
    <name type="scientific">Muricoccus nepalensis</name>
    <dbReference type="NCBI Taxonomy" id="1854500"/>
    <lineage>
        <taxon>Bacteria</taxon>
        <taxon>Pseudomonadati</taxon>
        <taxon>Pseudomonadota</taxon>
        <taxon>Alphaproteobacteria</taxon>
        <taxon>Acetobacterales</taxon>
        <taxon>Roseomonadaceae</taxon>
        <taxon>Muricoccus</taxon>
    </lineage>
</organism>
<gene>
    <name evidence="1" type="ORF">EAH89_30685</name>
</gene>
<proteinExistence type="predicted"/>
<sequence>MHVPIQITSRGKSVETRALIDCGAGGKFIDQEFVRQHHLPTRRLFKPIRALNVDGTPNKNGIIRTYTLLPVKVHGRTCTHRLYICGLGQQTIILGMPWLRETNPIIDWKRGTLE</sequence>
<evidence type="ECO:0000313" key="1">
    <source>
        <dbReference type="EMBL" id="TPG34117.1"/>
    </source>
</evidence>
<dbReference type="Gene3D" id="2.40.70.10">
    <property type="entry name" value="Acid Proteases"/>
    <property type="match status" value="1"/>
</dbReference>
<keyword evidence="1" id="KW-0378">Hydrolase</keyword>
<dbReference type="CDD" id="cd00303">
    <property type="entry name" value="retropepsin_like"/>
    <property type="match status" value="1"/>
</dbReference>
<dbReference type="GO" id="GO:0008233">
    <property type="term" value="F:peptidase activity"/>
    <property type="evidence" value="ECO:0007669"/>
    <property type="project" value="UniProtKB-KW"/>
</dbReference>
<keyword evidence="2" id="KW-1185">Reference proteome</keyword>
<feature type="non-terminal residue" evidence="1">
    <location>
        <position position="114"/>
    </location>
</feature>
<dbReference type="RefSeq" id="WP_408906342.1">
    <property type="nucleotide sequence ID" value="NZ_RCZP01000121.1"/>
</dbReference>